<protein>
    <submittedName>
        <fullName evidence="1">Uncharacterized protein</fullName>
    </submittedName>
</protein>
<sequence length="99" mass="11715">MLTQKELCRSLKGKLVFHLFCSLLKRSLQTNNRLKKCKNQKVACCGQILKRAKFITHFVNTHLKVRYHKILLRHHVCRNIPSINSYPFNIVRCNNNPKK</sequence>
<proteinExistence type="predicted"/>
<accession>A0A8T1RN96</accession>
<evidence type="ECO:0000313" key="1">
    <source>
        <dbReference type="EMBL" id="KAG6668324.1"/>
    </source>
</evidence>
<dbReference type="AlphaFoldDB" id="A0A8T1RN96"/>
<gene>
    <name evidence="1" type="ORF">CIPAW_01G162100</name>
</gene>
<evidence type="ECO:0000313" key="2">
    <source>
        <dbReference type="Proteomes" id="UP000811609"/>
    </source>
</evidence>
<dbReference type="EMBL" id="CM031809">
    <property type="protein sequence ID" value="KAG6668324.1"/>
    <property type="molecule type" value="Genomic_DNA"/>
</dbReference>
<comment type="caution">
    <text evidence="1">The sequence shown here is derived from an EMBL/GenBank/DDBJ whole genome shotgun (WGS) entry which is preliminary data.</text>
</comment>
<organism evidence="1 2">
    <name type="scientific">Carya illinoinensis</name>
    <name type="common">Pecan</name>
    <dbReference type="NCBI Taxonomy" id="32201"/>
    <lineage>
        <taxon>Eukaryota</taxon>
        <taxon>Viridiplantae</taxon>
        <taxon>Streptophyta</taxon>
        <taxon>Embryophyta</taxon>
        <taxon>Tracheophyta</taxon>
        <taxon>Spermatophyta</taxon>
        <taxon>Magnoliopsida</taxon>
        <taxon>eudicotyledons</taxon>
        <taxon>Gunneridae</taxon>
        <taxon>Pentapetalae</taxon>
        <taxon>rosids</taxon>
        <taxon>fabids</taxon>
        <taxon>Fagales</taxon>
        <taxon>Juglandaceae</taxon>
        <taxon>Carya</taxon>
    </lineage>
</organism>
<name>A0A8T1RN96_CARIL</name>
<reference evidence="1" key="1">
    <citation type="submission" date="2020-12" db="EMBL/GenBank/DDBJ databases">
        <title>WGS assembly of Carya illinoinensis cv. Pawnee.</title>
        <authorList>
            <person name="Platts A."/>
            <person name="Shu S."/>
            <person name="Wright S."/>
            <person name="Barry K."/>
            <person name="Edger P."/>
            <person name="Pires J.C."/>
            <person name="Schmutz J."/>
        </authorList>
    </citation>
    <scope>NUCLEOTIDE SEQUENCE</scope>
    <source>
        <tissue evidence="1">Leaf</tissue>
    </source>
</reference>
<dbReference type="Proteomes" id="UP000811609">
    <property type="component" value="Chromosome 1"/>
</dbReference>
<keyword evidence="2" id="KW-1185">Reference proteome</keyword>